<feature type="non-terminal residue" evidence="1">
    <location>
        <position position="118"/>
    </location>
</feature>
<sequence length="118" mass="13409">VPTFVKIQMNSVSRKNIMSKIWIAKKIITGFILGVFILALAGTTNAMTKEELAREALIEKVNSHDKLLETLQKISWFGDMRLRYEIVDRASDNSTANDADGHLDTDRPRIRFRFGARA</sequence>
<protein>
    <submittedName>
        <fullName evidence="1">Uncharacterized protein</fullName>
    </submittedName>
</protein>
<gene>
    <name evidence="1" type="ORF">METZ01_LOCUS366200</name>
</gene>
<evidence type="ECO:0000313" key="1">
    <source>
        <dbReference type="EMBL" id="SVD13346.1"/>
    </source>
</evidence>
<dbReference type="EMBL" id="UINC01131565">
    <property type="protein sequence ID" value="SVD13346.1"/>
    <property type="molecule type" value="Genomic_DNA"/>
</dbReference>
<feature type="non-terminal residue" evidence="1">
    <location>
        <position position="1"/>
    </location>
</feature>
<accession>A0A382SU01</accession>
<reference evidence="1" key="1">
    <citation type="submission" date="2018-05" db="EMBL/GenBank/DDBJ databases">
        <authorList>
            <person name="Lanie J.A."/>
            <person name="Ng W.-L."/>
            <person name="Kazmierczak K.M."/>
            <person name="Andrzejewski T.M."/>
            <person name="Davidsen T.M."/>
            <person name="Wayne K.J."/>
            <person name="Tettelin H."/>
            <person name="Glass J.I."/>
            <person name="Rusch D."/>
            <person name="Podicherti R."/>
            <person name="Tsui H.-C.T."/>
            <person name="Winkler M.E."/>
        </authorList>
    </citation>
    <scope>NUCLEOTIDE SEQUENCE</scope>
</reference>
<name>A0A382SU01_9ZZZZ</name>
<organism evidence="1">
    <name type="scientific">marine metagenome</name>
    <dbReference type="NCBI Taxonomy" id="408172"/>
    <lineage>
        <taxon>unclassified sequences</taxon>
        <taxon>metagenomes</taxon>
        <taxon>ecological metagenomes</taxon>
    </lineage>
</organism>
<proteinExistence type="predicted"/>
<dbReference type="AlphaFoldDB" id="A0A382SU01"/>